<sequence length="52" mass="6086">MFHLCSRFQSHPGIRSLSFIEVESIYNEEMLDRLATIEGLESFYLDGIEYVV</sequence>
<dbReference type="AlphaFoldDB" id="A0AAD5JXP3"/>
<gene>
    <name evidence="1" type="ORF">BDA99DRAFT_527815</name>
</gene>
<name>A0AAD5JXP3_9FUNG</name>
<reference evidence="1" key="2">
    <citation type="submission" date="2023-02" db="EMBL/GenBank/DDBJ databases">
        <authorList>
            <consortium name="DOE Joint Genome Institute"/>
            <person name="Mondo S.J."/>
            <person name="Chang Y."/>
            <person name="Wang Y."/>
            <person name="Ahrendt S."/>
            <person name="Andreopoulos W."/>
            <person name="Barry K."/>
            <person name="Beard J."/>
            <person name="Benny G.L."/>
            <person name="Blankenship S."/>
            <person name="Bonito G."/>
            <person name="Cuomo C."/>
            <person name="Desiro A."/>
            <person name="Gervers K.A."/>
            <person name="Hundley H."/>
            <person name="Kuo A."/>
            <person name="LaButti K."/>
            <person name="Lang B.F."/>
            <person name="Lipzen A."/>
            <person name="O'Donnell K."/>
            <person name="Pangilinan J."/>
            <person name="Reynolds N."/>
            <person name="Sandor L."/>
            <person name="Smith M.W."/>
            <person name="Tsang A."/>
            <person name="Grigoriev I.V."/>
            <person name="Stajich J.E."/>
            <person name="Spatafora J.W."/>
        </authorList>
    </citation>
    <scope>NUCLEOTIDE SEQUENCE</scope>
    <source>
        <strain evidence="1">RSA 2281</strain>
    </source>
</reference>
<comment type="caution">
    <text evidence="1">The sequence shown here is derived from an EMBL/GenBank/DDBJ whole genome shotgun (WGS) entry which is preliminary data.</text>
</comment>
<proteinExistence type="predicted"/>
<reference evidence="1" key="1">
    <citation type="journal article" date="2022" name="IScience">
        <title>Evolution of zygomycete secretomes and the origins of terrestrial fungal ecologies.</title>
        <authorList>
            <person name="Chang Y."/>
            <person name="Wang Y."/>
            <person name="Mondo S."/>
            <person name="Ahrendt S."/>
            <person name="Andreopoulos W."/>
            <person name="Barry K."/>
            <person name="Beard J."/>
            <person name="Benny G.L."/>
            <person name="Blankenship S."/>
            <person name="Bonito G."/>
            <person name="Cuomo C."/>
            <person name="Desiro A."/>
            <person name="Gervers K.A."/>
            <person name="Hundley H."/>
            <person name="Kuo A."/>
            <person name="LaButti K."/>
            <person name="Lang B.F."/>
            <person name="Lipzen A."/>
            <person name="O'Donnell K."/>
            <person name="Pangilinan J."/>
            <person name="Reynolds N."/>
            <person name="Sandor L."/>
            <person name="Smith M.E."/>
            <person name="Tsang A."/>
            <person name="Grigoriev I.V."/>
            <person name="Stajich J.E."/>
            <person name="Spatafora J.W."/>
        </authorList>
    </citation>
    <scope>NUCLEOTIDE SEQUENCE</scope>
    <source>
        <strain evidence="1">RSA 2281</strain>
    </source>
</reference>
<dbReference type="Proteomes" id="UP001209540">
    <property type="component" value="Unassembled WGS sequence"/>
</dbReference>
<evidence type="ECO:0000313" key="1">
    <source>
        <dbReference type="EMBL" id="KAI9245667.1"/>
    </source>
</evidence>
<keyword evidence="2" id="KW-1185">Reference proteome</keyword>
<dbReference type="EMBL" id="JAIXMP010000050">
    <property type="protein sequence ID" value="KAI9245667.1"/>
    <property type="molecule type" value="Genomic_DNA"/>
</dbReference>
<evidence type="ECO:0000313" key="2">
    <source>
        <dbReference type="Proteomes" id="UP001209540"/>
    </source>
</evidence>
<organism evidence="1 2">
    <name type="scientific">Phascolomyces articulosus</name>
    <dbReference type="NCBI Taxonomy" id="60185"/>
    <lineage>
        <taxon>Eukaryota</taxon>
        <taxon>Fungi</taxon>
        <taxon>Fungi incertae sedis</taxon>
        <taxon>Mucoromycota</taxon>
        <taxon>Mucoromycotina</taxon>
        <taxon>Mucoromycetes</taxon>
        <taxon>Mucorales</taxon>
        <taxon>Lichtheimiaceae</taxon>
        <taxon>Phascolomyces</taxon>
    </lineage>
</organism>
<protein>
    <submittedName>
        <fullName evidence="1">Uncharacterized protein</fullName>
    </submittedName>
</protein>
<accession>A0AAD5JXP3</accession>